<proteinExistence type="predicted"/>
<dbReference type="PANTHER" id="PTHR33295:SF8">
    <property type="entry name" value="AAA+ ATPASE DOMAIN-CONTAINING PROTEIN"/>
    <property type="match status" value="1"/>
</dbReference>
<feature type="non-terminal residue" evidence="2">
    <location>
        <position position="1"/>
    </location>
</feature>
<reference evidence="3" key="1">
    <citation type="submission" date="2012-11" db="EMBL/GenBank/DDBJ databases">
        <authorList>
            <person name="Lucero-Rivera Y.E."/>
            <person name="Tovar-Ramirez D."/>
        </authorList>
    </citation>
    <scope>NUCLEOTIDE SEQUENCE [LARGE SCALE GENOMIC DNA]</scope>
    <source>
        <strain evidence="3">Araruama</strain>
    </source>
</reference>
<dbReference type="GO" id="GO:0003677">
    <property type="term" value="F:DNA binding"/>
    <property type="evidence" value="ECO:0007669"/>
    <property type="project" value="InterPro"/>
</dbReference>
<organism evidence="2 3">
    <name type="scientific">Candidatus Magnetoglobus multicellularis str. Araruama</name>
    <dbReference type="NCBI Taxonomy" id="890399"/>
    <lineage>
        <taxon>Bacteria</taxon>
        <taxon>Pseudomonadati</taxon>
        <taxon>Thermodesulfobacteriota</taxon>
        <taxon>Desulfobacteria</taxon>
        <taxon>Desulfobacterales</taxon>
        <taxon>Desulfobacteraceae</taxon>
        <taxon>Candidatus Magnetoglobus</taxon>
    </lineage>
</organism>
<evidence type="ECO:0000259" key="1">
    <source>
        <dbReference type="Pfam" id="PF04471"/>
    </source>
</evidence>
<dbReference type="Pfam" id="PF04471">
    <property type="entry name" value="Mrr_cat"/>
    <property type="match status" value="1"/>
</dbReference>
<accession>A0A1V1NRE7</accession>
<dbReference type="PANTHER" id="PTHR33295">
    <property type="entry name" value="ATPASE"/>
    <property type="match status" value="1"/>
</dbReference>
<dbReference type="Proteomes" id="UP000189670">
    <property type="component" value="Unassembled WGS sequence"/>
</dbReference>
<dbReference type="AlphaFoldDB" id="A0A1V1NRE7"/>
<name>A0A1V1NRE7_9BACT</name>
<protein>
    <recommendedName>
        <fullName evidence="1">Restriction endonuclease type IV Mrr domain-containing protein</fullName>
    </recommendedName>
</protein>
<dbReference type="EMBL" id="ATBP01003170">
    <property type="protein sequence ID" value="ETR65138.1"/>
    <property type="molecule type" value="Genomic_DNA"/>
</dbReference>
<feature type="domain" description="Restriction endonuclease type IV Mrr" evidence="1">
    <location>
        <begin position="3"/>
        <end position="74"/>
    </location>
</feature>
<gene>
    <name evidence="2" type="ORF">OMM_14755</name>
</gene>
<dbReference type="InterPro" id="IPR007560">
    <property type="entry name" value="Restrct_endonuc_IV_Mrr"/>
</dbReference>
<comment type="caution">
    <text evidence="2">The sequence shown here is derived from an EMBL/GenBank/DDBJ whole genome shotgun (WGS) entry which is preliminary data.</text>
</comment>
<dbReference type="GO" id="GO:0009307">
    <property type="term" value="P:DNA restriction-modification system"/>
    <property type="evidence" value="ECO:0007669"/>
    <property type="project" value="InterPro"/>
</dbReference>
<evidence type="ECO:0000313" key="3">
    <source>
        <dbReference type="Proteomes" id="UP000189670"/>
    </source>
</evidence>
<dbReference type="GO" id="GO:0004519">
    <property type="term" value="F:endonuclease activity"/>
    <property type="evidence" value="ECO:0007669"/>
    <property type="project" value="InterPro"/>
</dbReference>
<sequence length="100" mass="11744">ENIVFLALKRSGKSIYYHKNTYECDFVISQNNKITQAIQVTAYMNNEATRNREIRGLSEAMHDYKLDTGLILTEDEDSEFHVENKQIIIMPFWKWLLEGA</sequence>
<evidence type="ECO:0000313" key="2">
    <source>
        <dbReference type="EMBL" id="ETR65138.1"/>
    </source>
</evidence>